<gene>
    <name evidence="2" type="ORF">CHIRRI_LOCUS11288</name>
</gene>
<sequence>MSSHFKVGFATYEEVIEALRDLDKLIIDVREPADIQVSGQIPKSINIPLSKIYSELRLSAPAFSAKYERTKPGPYDEVIFYCKFGELAQVAAETALSIGFRNVKIYKNGFSEWTYKWVSISYG</sequence>
<evidence type="ECO:0000313" key="2">
    <source>
        <dbReference type="EMBL" id="CAH1729158.1"/>
    </source>
</evidence>
<dbReference type="Proteomes" id="UP001153620">
    <property type="component" value="Chromosome 3"/>
</dbReference>
<dbReference type="InterPro" id="IPR036873">
    <property type="entry name" value="Rhodanese-like_dom_sf"/>
</dbReference>
<dbReference type="Pfam" id="PF00581">
    <property type="entry name" value="Rhodanese"/>
    <property type="match status" value="1"/>
</dbReference>
<organism evidence="2 3">
    <name type="scientific">Chironomus riparius</name>
    <dbReference type="NCBI Taxonomy" id="315576"/>
    <lineage>
        <taxon>Eukaryota</taxon>
        <taxon>Metazoa</taxon>
        <taxon>Ecdysozoa</taxon>
        <taxon>Arthropoda</taxon>
        <taxon>Hexapoda</taxon>
        <taxon>Insecta</taxon>
        <taxon>Pterygota</taxon>
        <taxon>Neoptera</taxon>
        <taxon>Endopterygota</taxon>
        <taxon>Diptera</taxon>
        <taxon>Nematocera</taxon>
        <taxon>Chironomoidea</taxon>
        <taxon>Chironomidae</taxon>
        <taxon>Chironominae</taxon>
        <taxon>Chironomus</taxon>
    </lineage>
</organism>
<reference evidence="2" key="1">
    <citation type="submission" date="2022-01" db="EMBL/GenBank/DDBJ databases">
        <authorList>
            <person name="King R."/>
        </authorList>
    </citation>
    <scope>NUCLEOTIDE SEQUENCE</scope>
</reference>
<dbReference type="Gene3D" id="3.40.250.10">
    <property type="entry name" value="Rhodanese-like domain"/>
    <property type="match status" value="1"/>
</dbReference>
<dbReference type="SMART" id="SM00450">
    <property type="entry name" value="RHOD"/>
    <property type="match status" value="1"/>
</dbReference>
<proteinExistence type="predicted"/>
<keyword evidence="3" id="KW-1185">Reference proteome</keyword>
<dbReference type="PANTHER" id="PTHR44086:SF10">
    <property type="entry name" value="THIOSULFATE SULFURTRANSFERASE_RHODANESE-LIKE DOMAIN-CONTAINING PROTEIN 3"/>
    <property type="match status" value="1"/>
</dbReference>
<dbReference type="InterPro" id="IPR001763">
    <property type="entry name" value="Rhodanese-like_dom"/>
</dbReference>
<evidence type="ECO:0000259" key="1">
    <source>
        <dbReference type="PROSITE" id="PS50206"/>
    </source>
</evidence>
<protein>
    <recommendedName>
        <fullName evidence="1">Rhodanese domain-containing protein</fullName>
    </recommendedName>
</protein>
<dbReference type="SUPFAM" id="SSF52821">
    <property type="entry name" value="Rhodanese/Cell cycle control phosphatase"/>
    <property type="match status" value="1"/>
</dbReference>
<accession>A0A9P0NI91</accession>
<name>A0A9P0NI91_9DIPT</name>
<reference evidence="2" key="2">
    <citation type="submission" date="2022-10" db="EMBL/GenBank/DDBJ databases">
        <authorList>
            <consortium name="ENA_rothamsted_submissions"/>
            <consortium name="culmorum"/>
            <person name="King R."/>
        </authorList>
    </citation>
    <scope>NUCLEOTIDE SEQUENCE</scope>
</reference>
<dbReference type="EMBL" id="OU895879">
    <property type="protein sequence ID" value="CAH1729158.1"/>
    <property type="molecule type" value="Genomic_DNA"/>
</dbReference>
<dbReference type="OrthoDB" id="10261385at2759"/>
<dbReference type="AlphaFoldDB" id="A0A9P0NI91"/>
<feature type="domain" description="Rhodanese" evidence="1">
    <location>
        <begin position="23"/>
        <end position="115"/>
    </location>
</feature>
<evidence type="ECO:0000313" key="3">
    <source>
        <dbReference type="Proteomes" id="UP001153620"/>
    </source>
</evidence>
<dbReference type="PROSITE" id="PS50206">
    <property type="entry name" value="RHODANESE_3"/>
    <property type="match status" value="1"/>
</dbReference>
<dbReference type="PANTHER" id="PTHR44086">
    <property type="entry name" value="THIOSULFATE SULFURTRANSFERASE RDL2, MITOCHONDRIAL-RELATED"/>
    <property type="match status" value="1"/>
</dbReference>